<evidence type="ECO:0000313" key="2">
    <source>
        <dbReference type="Proteomes" id="UP000315295"/>
    </source>
</evidence>
<protein>
    <submittedName>
        <fullName evidence="1">Uncharacterized protein</fullName>
    </submittedName>
</protein>
<gene>
    <name evidence="1" type="ORF">C1H46_018108</name>
</gene>
<organism evidence="1 2">
    <name type="scientific">Malus baccata</name>
    <name type="common">Siberian crab apple</name>
    <name type="synonym">Pyrus baccata</name>
    <dbReference type="NCBI Taxonomy" id="106549"/>
    <lineage>
        <taxon>Eukaryota</taxon>
        <taxon>Viridiplantae</taxon>
        <taxon>Streptophyta</taxon>
        <taxon>Embryophyta</taxon>
        <taxon>Tracheophyta</taxon>
        <taxon>Spermatophyta</taxon>
        <taxon>Magnoliopsida</taxon>
        <taxon>eudicotyledons</taxon>
        <taxon>Gunneridae</taxon>
        <taxon>Pentapetalae</taxon>
        <taxon>rosids</taxon>
        <taxon>fabids</taxon>
        <taxon>Rosales</taxon>
        <taxon>Rosaceae</taxon>
        <taxon>Amygdaloideae</taxon>
        <taxon>Maleae</taxon>
        <taxon>Malus</taxon>
    </lineage>
</organism>
<reference evidence="1 2" key="1">
    <citation type="journal article" date="2019" name="G3 (Bethesda)">
        <title>Sequencing of a Wild Apple (Malus baccata) Genome Unravels the Differences Between Cultivated and Wild Apple Species Regarding Disease Resistance and Cold Tolerance.</title>
        <authorList>
            <person name="Chen X."/>
        </authorList>
    </citation>
    <scope>NUCLEOTIDE SEQUENCE [LARGE SCALE GENOMIC DNA]</scope>
    <source>
        <strain evidence="2">cv. Shandingzi</strain>
        <tissue evidence="1">Leaves</tissue>
    </source>
</reference>
<evidence type="ECO:0000313" key="1">
    <source>
        <dbReference type="EMBL" id="TQD96342.1"/>
    </source>
</evidence>
<keyword evidence="2" id="KW-1185">Reference proteome</keyword>
<sequence>MSSQLSLHLVKSPTRVSNQLDPPFLIANDHGSAVTFKGKLSDSVEAGEKGRDDGFWPCGRGGSNWEVDFGQRSKWSPARICMGLPKRLG</sequence>
<dbReference type="Proteomes" id="UP000315295">
    <property type="component" value="Unassembled WGS sequence"/>
</dbReference>
<proteinExistence type="predicted"/>
<dbReference type="EMBL" id="VIEB01000294">
    <property type="protein sequence ID" value="TQD96342.1"/>
    <property type="molecule type" value="Genomic_DNA"/>
</dbReference>
<dbReference type="AlphaFoldDB" id="A0A540MCN2"/>
<comment type="caution">
    <text evidence="1">The sequence shown here is derived from an EMBL/GenBank/DDBJ whole genome shotgun (WGS) entry which is preliminary data.</text>
</comment>
<accession>A0A540MCN2</accession>
<name>A0A540MCN2_MALBA</name>